<reference evidence="1 2" key="1">
    <citation type="submission" date="2021-02" db="EMBL/GenBank/DDBJ databases">
        <title>Pan-genome distribution and transcriptional activeness of fungal secondary metabolism genes in Aspergillus section Fumigati.</title>
        <authorList>
            <person name="Takahashi H."/>
            <person name="Umemura M."/>
            <person name="Ninomiya A."/>
            <person name="Kusuya Y."/>
            <person name="Urayama S."/>
            <person name="Shimizu M."/>
            <person name="Watanabe A."/>
            <person name="Kamei K."/>
            <person name="Yaguchi T."/>
            <person name="Hagiwara D."/>
        </authorList>
    </citation>
    <scope>NUCLEOTIDE SEQUENCE [LARGE SCALE GENOMIC DNA]</scope>
    <source>
        <strain evidence="1 2">IFM 47045</strain>
    </source>
</reference>
<dbReference type="Proteomes" id="UP000710440">
    <property type="component" value="Unassembled WGS sequence"/>
</dbReference>
<organism evidence="1 2">
    <name type="scientific">Aspergillus viridinutans</name>
    <dbReference type="NCBI Taxonomy" id="75553"/>
    <lineage>
        <taxon>Eukaryota</taxon>
        <taxon>Fungi</taxon>
        <taxon>Dikarya</taxon>
        <taxon>Ascomycota</taxon>
        <taxon>Pezizomycotina</taxon>
        <taxon>Eurotiomycetes</taxon>
        <taxon>Eurotiomycetidae</taxon>
        <taxon>Eurotiales</taxon>
        <taxon>Aspergillaceae</taxon>
        <taxon>Aspergillus</taxon>
        <taxon>Aspergillus subgen. Fumigati</taxon>
    </lineage>
</organism>
<keyword evidence="2" id="KW-1185">Reference proteome</keyword>
<dbReference type="Pfam" id="PF08939">
    <property type="entry name" value="Bles03"/>
    <property type="match status" value="1"/>
</dbReference>
<dbReference type="AlphaFoldDB" id="A0A9P3BX26"/>
<protein>
    <submittedName>
        <fullName evidence="1">Uncharacterized protein</fullName>
    </submittedName>
</protein>
<comment type="caution">
    <text evidence="1">The sequence shown here is derived from an EMBL/GenBank/DDBJ whole genome shotgun (WGS) entry which is preliminary data.</text>
</comment>
<dbReference type="InterPro" id="IPR015034">
    <property type="entry name" value="Bles03"/>
</dbReference>
<proteinExistence type="predicted"/>
<gene>
    <name evidence="1" type="ORF">Aspvir_006256</name>
</gene>
<dbReference type="OrthoDB" id="10067381at2759"/>
<name>A0A9P3BX26_ASPVI</name>
<dbReference type="EMBL" id="BOPL01000004">
    <property type="protein sequence ID" value="GIK02208.1"/>
    <property type="molecule type" value="Genomic_DNA"/>
</dbReference>
<dbReference type="GeneID" id="66934238"/>
<sequence>MSKSRQAINDELDEIFSDKSSFYGTAILPEPGLNTNIHPYLLSTTKHESRAPKPVPDGDQAKHELSLDTDLLSEIPLTTLRRNARSPKESIHNFLAHLPPSTTEEKDVGPWIYITNLPRKADPDKQAIARLVREGTELLHRFEDQKVEHDRSRSKSKTALTRNEAIESVPLLMTEFSVDVSIESSSQSQHDERMSIWERTISLEHMA</sequence>
<accession>A0A9P3BX26</accession>
<evidence type="ECO:0000313" key="2">
    <source>
        <dbReference type="Proteomes" id="UP000710440"/>
    </source>
</evidence>
<dbReference type="RefSeq" id="XP_043125394.1">
    <property type="nucleotide sequence ID" value="XM_043269459.1"/>
</dbReference>
<evidence type="ECO:0000313" key="1">
    <source>
        <dbReference type="EMBL" id="GIK02208.1"/>
    </source>
</evidence>